<dbReference type="EMBL" id="BNCD01000002">
    <property type="protein sequence ID" value="GHH72854.1"/>
    <property type="molecule type" value="Genomic_DNA"/>
</dbReference>
<keyword evidence="4 8" id="KW-0812">Transmembrane</keyword>
<reference evidence="9" key="1">
    <citation type="journal article" date="2014" name="Int. J. Syst. Evol. Microbiol.">
        <title>Complete genome sequence of Corynebacterium casei LMG S-19264T (=DSM 44701T), isolated from a smear-ripened cheese.</title>
        <authorList>
            <consortium name="US DOE Joint Genome Institute (JGI-PGF)"/>
            <person name="Walter F."/>
            <person name="Albersmeier A."/>
            <person name="Kalinowski J."/>
            <person name="Ruckert C."/>
        </authorList>
    </citation>
    <scope>NUCLEOTIDE SEQUENCE</scope>
    <source>
        <strain evidence="9">JCM 5069</strain>
    </source>
</reference>
<dbReference type="InterPro" id="IPR003317">
    <property type="entry name" value="Cyt-d_oxidase_su2"/>
</dbReference>
<dbReference type="GO" id="GO:0019646">
    <property type="term" value="P:aerobic electron transport chain"/>
    <property type="evidence" value="ECO:0007669"/>
    <property type="project" value="TreeGrafter"/>
</dbReference>
<dbReference type="AlphaFoldDB" id="A0A919FVS0"/>
<dbReference type="GO" id="GO:0005886">
    <property type="term" value="C:plasma membrane"/>
    <property type="evidence" value="ECO:0007669"/>
    <property type="project" value="UniProtKB-SubCell"/>
</dbReference>
<protein>
    <submittedName>
        <fullName evidence="9">Cytochrome D ubiquinol oxidase subunit II</fullName>
    </submittedName>
</protein>
<accession>A0A919FVS0</accession>
<evidence type="ECO:0000256" key="2">
    <source>
        <dbReference type="ARBA" id="ARBA00007543"/>
    </source>
</evidence>
<evidence type="ECO:0000256" key="6">
    <source>
        <dbReference type="ARBA" id="ARBA00023136"/>
    </source>
</evidence>
<dbReference type="Proteomes" id="UP000603708">
    <property type="component" value="Unassembled WGS sequence"/>
</dbReference>
<feature type="transmembrane region" description="Helical" evidence="8">
    <location>
        <begin position="259"/>
        <end position="278"/>
    </location>
</feature>
<dbReference type="RefSeq" id="WP_229924382.1">
    <property type="nucleotide sequence ID" value="NZ_BNCD01000002.1"/>
</dbReference>
<keyword evidence="10" id="KW-1185">Reference proteome</keyword>
<feature type="transmembrane region" description="Helical" evidence="8">
    <location>
        <begin position="85"/>
        <end position="104"/>
    </location>
</feature>
<evidence type="ECO:0000313" key="10">
    <source>
        <dbReference type="Proteomes" id="UP000603708"/>
    </source>
</evidence>
<reference evidence="9" key="2">
    <citation type="submission" date="2020-09" db="EMBL/GenBank/DDBJ databases">
        <authorList>
            <person name="Sun Q."/>
            <person name="Ohkuma M."/>
        </authorList>
    </citation>
    <scope>NUCLEOTIDE SEQUENCE</scope>
    <source>
        <strain evidence="9">JCM 5069</strain>
    </source>
</reference>
<evidence type="ECO:0000256" key="1">
    <source>
        <dbReference type="ARBA" id="ARBA00004651"/>
    </source>
</evidence>
<comment type="caution">
    <text evidence="9">The sequence shown here is derived from an EMBL/GenBank/DDBJ whole genome shotgun (WGS) entry which is preliminary data.</text>
</comment>
<dbReference type="GO" id="GO:0070069">
    <property type="term" value="C:cytochrome complex"/>
    <property type="evidence" value="ECO:0007669"/>
    <property type="project" value="TreeGrafter"/>
</dbReference>
<name>A0A919FVS0_9ACTN</name>
<evidence type="ECO:0000256" key="8">
    <source>
        <dbReference type="SAM" id="Phobius"/>
    </source>
</evidence>
<organism evidence="9 10">
    <name type="scientific">Streptomyces sulfonofaciens</name>
    <dbReference type="NCBI Taxonomy" id="68272"/>
    <lineage>
        <taxon>Bacteria</taxon>
        <taxon>Bacillati</taxon>
        <taxon>Actinomycetota</taxon>
        <taxon>Actinomycetes</taxon>
        <taxon>Kitasatosporales</taxon>
        <taxon>Streptomycetaceae</taxon>
        <taxon>Streptomyces</taxon>
    </lineage>
</organism>
<feature type="transmembrane region" description="Helical" evidence="8">
    <location>
        <begin position="161"/>
        <end position="183"/>
    </location>
</feature>
<feature type="transmembrane region" description="Helical" evidence="8">
    <location>
        <begin position="6"/>
        <end position="33"/>
    </location>
</feature>
<dbReference type="GO" id="GO:0016682">
    <property type="term" value="F:oxidoreductase activity, acting on diphenols and related substances as donors, oxygen as acceptor"/>
    <property type="evidence" value="ECO:0007669"/>
    <property type="project" value="TreeGrafter"/>
</dbReference>
<feature type="region of interest" description="Disordered" evidence="7">
    <location>
        <begin position="333"/>
        <end position="353"/>
    </location>
</feature>
<comment type="similarity">
    <text evidence="2">Belongs to the cytochrome ubiquinol oxidase subunit 2 family.</text>
</comment>
<dbReference type="PANTHER" id="PTHR43141">
    <property type="entry name" value="CYTOCHROME BD2 SUBUNIT II"/>
    <property type="match status" value="1"/>
</dbReference>
<evidence type="ECO:0000256" key="5">
    <source>
        <dbReference type="ARBA" id="ARBA00022989"/>
    </source>
</evidence>
<keyword evidence="3" id="KW-1003">Cell membrane</keyword>
<evidence type="ECO:0000256" key="4">
    <source>
        <dbReference type="ARBA" id="ARBA00022692"/>
    </source>
</evidence>
<feature type="transmembrane region" description="Helical" evidence="8">
    <location>
        <begin position="298"/>
        <end position="322"/>
    </location>
</feature>
<dbReference type="PANTHER" id="PTHR43141:SF4">
    <property type="entry name" value="CYTOCHROME BD2 SUBUNIT II"/>
    <property type="match status" value="1"/>
</dbReference>
<keyword evidence="5 8" id="KW-1133">Transmembrane helix</keyword>
<feature type="transmembrane region" description="Helical" evidence="8">
    <location>
        <begin position="203"/>
        <end position="221"/>
    </location>
</feature>
<feature type="compositionally biased region" description="Gly residues" evidence="7">
    <location>
        <begin position="340"/>
        <end position="353"/>
    </location>
</feature>
<keyword evidence="6 8" id="KW-0472">Membrane</keyword>
<dbReference type="Pfam" id="PF02322">
    <property type="entry name" value="Cyt_bd_oxida_II"/>
    <property type="match status" value="1"/>
</dbReference>
<evidence type="ECO:0000313" key="9">
    <source>
        <dbReference type="EMBL" id="GHH72854.1"/>
    </source>
</evidence>
<feature type="transmembrane region" description="Helical" evidence="8">
    <location>
        <begin position="116"/>
        <end position="141"/>
    </location>
</feature>
<dbReference type="GO" id="GO:0009055">
    <property type="term" value="F:electron transfer activity"/>
    <property type="evidence" value="ECO:0007669"/>
    <property type="project" value="TreeGrafter"/>
</dbReference>
<sequence length="353" mass="36206">MLADVMLALMWVGLTCYALFGGADFGAGLWDLLAGRSRQGLPQRRLIEHSIGPVWEANHVWLIFVLVLLWASFSPVFAAVLSTLYVPLTLTALGIIARGAAFAFRKASTELWQQRLFGGCFALSSVVTPFFLGTVAGGIASGRVPPGLARGDTVTSWLNPTSALGGVLAVLACAHLAAVYLCADAVRAGEPGLARGFERRAMLSGLLSGLVALAGIAVLHADAPQLFHGLTHRGLGLVIVSAVAGLAGLGLLATRRHLLARVASALAVAAVLWAWGAAQYPDLLVPGTTVAETASHESVLTACLIATGVGAVFLLPSLWMLYTTFQRPGGAGASPVTGAPAGGTPAGGRDGTG</sequence>
<feature type="transmembrane region" description="Helical" evidence="8">
    <location>
        <begin position="233"/>
        <end position="252"/>
    </location>
</feature>
<evidence type="ECO:0000256" key="7">
    <source>
        <dbReference type="SAM" id="MobiDB-lite"/>
    </source>
</evidence>
<proteinExistence type="inferred from homology"/>
<evidence type="ECO:0000256" key="3">
    <source>
        <dbReference type="ARBA" id="ARBA00022475"/>
    </source>
</evidence>
<gene>
    <name evidence="9" type="ORF">GCM10018793_10530</name>
</gene>
<comment type="subcellular location">
    <subcellularLocation>
        <location evidence="1">Cell membrane</location>
        <topology evidence="1">Multi-pass membrane protein</topology>
    </subcellularLocation>
</comment>